<gene>
    <name evidence="4" type="ORF">GCM10007043_10710</name>
</gene>
<reference evidence="4" key="2">
    <citation type="submission" date="2020-09" db="EMBL/GenBank/DDBJ databases">
        <authorList>
            <person name="Sun Q."/>
            <person name="Ohkuma M."/>
        </authorList>
    </citation>
    <scope>NUCLEOTIDE SEQUENCE</scope>
    <source>
        <strain evidence="4">JCM 14719</strain>
    </source>
</reference>
<dbReference type="EMBL" id="BMOF01000016">
    <property type="protein sequence ID" value="GGJ98586.1"/>
    <property type="molecule type" value="Genomic_DNA"/>
</dbReference>
<comment type="caution">
    <text evidence="4">The sequence shown here is derived from an EMBL/GenBank/DDBJ whole genome shotgun (WGS) entry which is preliminary data.</text>
</comment>
<dbReference type="InterPro" id="IPR050832">
    <property type="entry name" value="Bact_Acetyltransf"/>
</dbReference>
<dbReference type="GO" id="GO:0016747">
    <property type="term" value="F:acyltransferase activity, transferring groups other than amino-acyl groups"/>
    <property type="evidence" value="ECO:0007669"/>
    <property type="project" value="InterPro"/>
</dbReference>
<dbReference type="AlphaFoldDB" id="A0A8J3FAU1"/>
<sequence length="146" mass="16173">MEAPVVVLATDDAQKRDALAVRQEVFIREQGVPPALELDEYDQTALHFVAYAGRRPIGAARLRPYDSDTGKVERVAVLADWRGKGVGRLLMAAVEREAAARGFVRLRLNAQTHAEPFYRKLGYETVSAVFEEAGIPHVTMVKTLNP</sequence>
<evidence type="ECO:0000313" key="4">
    <source>
        <dbReference type="EMBL" id="GGJ98586.1"/>
    </source>
</evidence>
<dbReference type="RefSeq" id="WP_054670082.1">
    <property type="nucleotide sequence ID" value="NZ_BMOF01000016.1"/>
</dbReference>
<keyword evidence="5" id="KW-1185">Reference proteome</keyword>
<keyword evidence="1" id="KW-0808">Transferase</keyword>
<keyword evidence="2" id="KW-0012">Acyltransferase</keyword>
<reference evidence="4" key="1">
    <citation type="journal article" date="2014" name="Int. J. Syst. Evol. Microbiol.">
        <title>Complete genome sequence of Corynebacterium casei LMG S-19264T (=DSM 44701T), isolated from a smear-ripened cheese.</title>
        <authorList>
            <consortium name="US DOE Joint Genome Institute (JGI-PGF)"/>
            <person name="Walter F."/>
            <person name="Albersmeier A."/>
            <person name="Kalinowski J."/>
            <person name="Ruckert C."/>
        </authorList>
    </citation>
    <scope>NUCLEOTIDE SEQUENCE</scope>
    <source>
        <strain evidence="4">JCM 14719</strain>
    </source>
</reference>
<name>A0A8J3FAU1_9BACI</name>
<evidence type="ECO:0000256" key="2">
    <source>
        <dbReference type="ARBA" id="ARBA00023315"/>
    </source>
</evidence>
<dbReference type="InterPro" id="IPR000182">
    <property type="entry name" value="GNAT_dom"/>
</dbReference>
<organism evidence="4 5">
    <name type="scientific">Calditerricola satsumensis</name>
    <dbReference type="NCBI Taxonomy" id="373054"/>
    <lineage>
        <taxon>Bacteria</taxon>
        <taxon>Bacillati</taxon>
        <taxon>Bacillota</taxon>
        <taxon>Bacilli</taxon>
        <taxon>Bacillales</taxon>
        <taxon>Bacillaceae</taxon>
        <taxon>Calditerricola</taxon>
    </lineage>
</organism>
<dbReference type="Gene3D" id="3.40.630.30">
    <property type="match status" value="1"/>
</dbReference>
<evidence type="ECO:0000259" key="3">
    <source>
        <dbReference type="PROSITE" id="PS51186"/>
    </source>
</evidence>
<evidence type="ECO:0000256" key="1">
    <source>
        <dbReference type="ARBA" id="ARBA00022679"/>
    </source>
</evidence>
<dbReference type="Pfam" id="PF13673">
    <property type="entry name" value="Acetyltransf_10"/>
    <property type="match status" value="1"/>
</dbReference>
<evidence type="ECO:0000313" key="5">
    <source>
        <dbReference type="Proteomes" id="UP000637720"/>
    </source>
</evidence>
<proteinExistence type="predicted"/>
<dbReference type="PANTHER" id="PTHR43877">
    <property type="entry name" value="AMINOALKYLPHOSPHONATE N-ACETYLTRANSFERASE-RELATED-RELATED"/>
    <property type="match status" value="1"/>
</dbReference>
<feature type="domain" description="N-acetyltransferase" evidence="3">
    <location>
        <begin position="5"/>
        <end position="145"/>
    </location>
</feature>
<dbReference type="CDD" id="cd04301">
    <property type="entry name" value="NAT_SF"/>
    <property type="match status" value="1"/>
</dbReference>
<dbReference type="PROSITE" id="PS51186">
    <property type="entry name" value="GNAT"/>
    <property type="match status" value="1"/>
</dbReference>
<dbReference type="InterPro" id="IPR016181">
    <property type="entry name" value="Acyl_CoA_acyltransferase"/>
</dbReference>
<dbReference type="Proteomes" id="UP000637720">
    <property type="component" value="Unassembled WGS sequence"/>
</dbReference>
<protein>
    <submittedName>
        <fullName evidence="4">N-acetyltransferase</fullName>
    </submittedName>
</protein>
<dbReference type="SUPFAM" id="SSF55729">
    <property type="entry name" value="Acyl-CoA N-acyltransferases (Nat)"/>
    <property type="match status" value="1"/>
</dbReference>
<accession>A0A8J3FAU1</accession>